<gene>
    <name evidence="2" type="ORF">B296_00049866</name>
</gene>
<protein>
    <submittedName>
        <fullName evidence="2">Uncharacterized protein</fullName>
    </submittedName>
</protein>
<reference evidence="2 3" key="1">
    <citation type="journal article" date="2014" name="Agronomy (Basel)">
        <title>A Draft Genome Sequence for Ensete ventricosum, the Drought-Tolerant Tree Against Hunger.</title>
        <authorList>
            <person name="Harrison J."/>
            <person name="Moore K.A."/>
            <person name="Paszkiewicz K."/>
            <person name="Jones T."/>
            <person name="Grant M."/>
            <person name="Ambacheew D."/>
            <person name="Muzemil S."/>
            <person name="Studholme D.J."/>
        </authorList>
    </citation>
    <scope>NUCLEOTIDE SEQUENCE [LARGE SCALE GENOMIC DNA]</scope>
</reference>
<name>A0A426XUQ3_ENSVE</name>
<proteinExistence type="predicted"/>
<evidence type="ECO:0000313" key="3">
    <source>
        <dbReference type="Proteomes" id="UP000287651"/>
    </source>
</evidence>
<accession>A0A426XUQ3</accession>
<dbReference type="Proteomes" id="UP000287651">
    <property type="component" value="Unassembled WGS sequence"/>
</dbReference>
<feature type="compositionally biased region" description="Basic residues" evidence="1">
    <location>
        <begin position="51"/>
        <end position="62"/>
    </location>
</feature>
<dbReference type="EMBL" id="AMZH03017286">
    <property type="protein sequence ID" value="RRT43232.1"/>
    <property type="molecule type" value="Genomic_DNA"/>
</dbReference>
<comment type="caution">
    <text evidence="2">The sequence shown here is derived from an EMBL/GenBank/DDBJ whole genome shotgun (WGS) entry which is preliminary data.</text>
</comment>
<sequence length="182" mass="19856">MRSAASTYGSLFVDIRRNGSYRCETASSPRLQKPYLSKNLLRSSRRIQPSPHHRHFRPRPRKPLLPPIGLSPLPLESDASSRSMKPHLAAGETLDDLFLRSATPTLVGNPVLPGYGYVVVGMRHGPGSVPDFASSPPHACLPGELKARVSHVVAGRGGWRRQRSARRRMGPRSPGMGRPGAS</sequence>
<evidence type="ECO:0000256" key="1">
    <source>
        <dbReference type="SAM" id="MobiDB-lite"/>
    </source>
</evidence>
<dbReference type="AlphaFoldDB" id="A0A426XUQ3"/>
<organism evidence="2 3">
    <name type="scientific">Ensete ventricosum</name>
    <name type="common">Abyssinian banana</name>
    <name type="synonym">Musa ensete</name>
    <dbReference type="NCBI Taxonomy" id="4639"/>
    <lineage>
        <taxon>Eukaryota</taxon>
        <taxon>Viridiplantae</taxon>
        <taxon>Streptophyta</taxon>
        <taxon>Embryophyta</taxon>
        <taxon>Tracheophyta</taxon>
        <taxon>Spermatophyta</taxon>
        <taxon>Magnoliopsida</taxon>
        <taxon>Liliopsida</taxon>
        <taxon>Zingiberales</taxon>
        <taxon>Musaceae</taxon>
        <taxon>Ensete</taxon>
    </lineage>
</organism>
<feature type="compositionally biased region" description="Basic residues" evidence="1">
    <location>
        <begin position="158"/>
        <end position="170"/>
    </location>
</feature>
<feature type="region of interest" description="Disordered" evidence="1">
    <location>
        <begin position="40"/>
        <end position="84"/>
    </location>
</feature>
<feature type="compositionally biased region" description="Low complexity" evidence="1">
    <location>
        <begin position="171"/>
        <end position="182"/>
    </location>
</feature>
<evidence type="ECO:0000313" key="2">
    <source>
        <dbReference type="EMBL" id="RRT43232.1"/>
    </source>
</evidence>
<feature type="region of interest" description="Disordered" evidence="1">
    <location>
        <begin position="156"/>
        <end position="182"/>
    </location>
</feature>